<dbReference type="SUPFAM" id="SSF69118">
    <property type="entry name" value="AhpD-like"/>
    <property type="match status" value="1"/>
</dbReference>
<evidence type="ECO:0000259" key="1">
    <source>
        <dbReference type="Pfam" id="PF02627"/>
    </source>
</evidence>
<dbReference type="RefSeq" id="WP_094472279.1">
    <property type="nucleotide sequence ID" value="NZ_NOXT01000029.1"/>
</dbReference>
<proteinExistence type="predicted"/>
<dbReference type="OrthoDB" id="4704294at2"/>
<accession>A0A255Z7D2</accession>
<dbReference type="Gene3D" id="1.20.1290.10">
    <property type="entry name" value="AhpD-like"/>
    <property type="match status" value="1"/>
</dbReference>
<name>A0A255Z7D2_9SPHN</name>
<organism evidence="2 3">
    <name type="scientific">Sandarakinorhabdus cyanobacteriorum</name>
    <dbReference type="NCBI Taxonomy" id="1981098"/>
    <lineage>
        <taxon>Bacteria</taxon>
        <taxon>Pseudomonadati</taxon>
        <taxon>Pseudomonadota</taxon>
        <taxon>Alphaproteobacteria</taxon>
        <taxon>Sphingomonadales</taxon>
        <taxon>Sphingosinicellaceae</taxon>
        <taxon>Sandarakinorhabdus</taxon>
    </lineage>
</organism>
<keyword evidence="3" id="KW-1185">Reference proteome</keyword>
<sequence>MDMPHRLSTPRIAPLEPDAWDAVLRQAMLGNRPAEMGAADAPVFNIFKTLANHPKLAQAFAAWGGQVLFRSTLDARTREMAILRVGWRARATYEWHHHLAIGRDHAGMGAADFEKCKAGPVAGSDADDDVLLRAVDELMDDHCISDATWAALARRFSPQQLMDLVFAVGQYNMVSMALNSFGVQLEDEYKVGSAG</sequence>
<protein>
    <recommendedName>
        <fullName evidence="1">Carboxymuconolactone decarboxylase-like domain-containing protein</fullName>
    </recommendedName>
</protein>
<feature type="domain" description="Carboxymuconolactone decarboxylase-like" evidence="1">
    <location>
        <begin position="54"/>
        <end position="110"/>
    </location>
</feature>
<dbReference type="InterPro" id="IPR029032">
    <property type="entry name" value="AhpD-like"/>
</dbReference>
<dbReference type="InterPro" id="IPR003779">
    <property type="entry name" value="CMD-like"/>
</dbReference>
<gene>
    <name evidence="2" type="ORF">CHU93_00570</name>
</gene>
<dbReference type="GO" id="GO:0051920">
    <property type="term" value="F:peroxiredoxin activity"/>
    <property type="evidence" value="ECO:0007669"/>
    <property type="project" value="InterPro"/>
</dbReference>
<dbReference type="Pfam" id="PF02627">
    <property type="entry name" value="CMD"/>
    <property type="match status" value="1"/>
</dbReference>
<evidence type="ECO:0000313" key="2">
    <source>
        <dbReference type="EMBL" id="OYQ37331.1"/>
    </source>
</evidence>
<dbReference type="EMBL" id="NOXT01000029">
    <property type="protein sequence ID" value="OYQ37331.1"/>
    <property type="molecule type" value="Genomic_DNA"/>
</dbReference>
<evidence type="ECO:0000313" key="3">
    <source>
        <dbReference type="Proteomes" id="UP000216991"/>
    </source>
</evidence>
<dbReference type="PANTHER" id="PTHR34846:SF5">
    <property type="entry name" value="CARBOXYMUCONOLACTONE DECARBOXYLASE-LIKE DOMAIN-CONTAINING PROTEIN"/>
    <property type="match status" value="1"/>
</dbReference>
<dbReference type="Proteomes" id="UP000216991">
    <property type="component" value="Unassembled WGS sequence"/>
</dbReference>
<dbReference type="AlphaFoldDB" id="A0A255Z7D2"/>
<reference evidence="2 3" key="1">
    <citation type="submission" date="2017-07" db="EMBL/GenBank/DDBJ databases">
        <title>Sandarakinorhabdus cyanobacteriorum sp. nov., a novel bacterium isolated from cyanobacterial aggregates in a eutrophic lake.</title>
        <authorList>
            <person name="Cai H."/>
        </authorList>
    </citation>
    <scope>NUCLEOTIDE SEQUENCE [LARGE SCALE GENOMIC DNA]</scope>
    <source>
        <strain evidence="2 3">TH057</strain>
    </source>
</reference>
<dbReference type="PANTHER" id="PTHR34846">
    <property type="entry name" value="4-CARBOXYMUCONOLACTONE DECARBOXYLASE FAMILY PROTEIN (AFU_ORTHOLOGUE AFUA_6G11590)"/>
    <property type="match status" value="1"/>
</dbReference>
<comment type="caution">
    <text evidence="2">The sequence shown here is derived from an EMBL/GenBank/DDBJ whole genome shotgun (WGS) entry which is preliminary data.</text>
</comment>